<dbReference type="InterPro" id="IPR017853">
    <property type="entry name" value="GH"/>
</dbReference>
<dbReference type="RefSeq" id="WP_119324886.1">
    <property type="nucleotide sequence ID" value="NZ_AP025739.1"/>
</dbReference>
<dbReference type="AlphaFoldDB" id="A0A402D5Z2"/>
<keyword evidence="2" id="KW-1185">Reference proteome</keyword>
<accession>A0A402D5Z2</accession>
<evidence type="ECO:0000313" key="1">
    <source>
        <dbReference type="EMBL" id="BDI32514.1"/>
    </source>
</evidence>
<dbReference type="Proteomes" id="UP000287394">
    <property type="component" value="Chromosome"/>
</dbReference>
<name>A0A402D5Z2_9BACT</name>
<protein>
    <submittedName>
        <fullName evidence="1">Uncharacterized protein</fullName>
    </submittedName>
</protein>
<sequence>MRLTSDLSNHNNMGAALALAVASVFCFLPACSAAQKQQSLVPTTANTSPDYFCTWNIQGYYSSYGKGQQKDAVQESQMFGQGANQNWLGQYAPVRQDLYFLMDEGWDLPNENIEVMPARFPSYSAGTQPENFQKLSDAVKKSGWRGLGLWMRADAKTDDFWTQRLQWMQASGVAYWKVDYGNQSRDEAWRRHLTDLGRRTAPTLTIETAMLPQAIAWGDTYRTYDVDALLSVPQTLSRVVKELDFKAEPPAKGLINCEDEVYMGAALGCCYGVMRHSFAGALPSGRQDFVFPPLTRDLKHCTDEVVRAVRWHRLAPAFAVGANAAAISPEQMTDNWIFQKDESWRIAAGQDQTETAPAIVTRGLPLPEVALASGGVKPFVVASRNPNGAVAVATLGRTICPSATDRQWITGEVADVTLQVGQYSGPIGIFGRYHSLTLVFDKPVTARRILAQDLAGDIPQEITRQVRVSGSRVTIPGAVIDRIGRNAATPGDKSDPGLVLVIRAN</sequence>
<gene>
    <name evidence="1" type="ORF">CCAX7_45650</name>
</gene>
<dbReference type="KEGG" id="ccot:CCAX7_45650"/>
<organism evidence="1 2">
    <name type="scientific">Capsulimonas corticalis</name>
    <dbReference type="NCBI Taxonomy" id="2219043"/>
    <lineage>
        <taxon>Bacteria</taxon>
        <taxon>Bacillati</taxon>
        <taxon>Armatimonadota</taxon>
        <taxon>Armatimonadia</taxon>
        <taxon>Capsulimonadales</taxon>
        <taxon>Capsulimonadaceae</taxon>
        <taxon>Capsulimonas</taxon>
    </lineage>
</organism>
<dbReference type="OrthoDB" id="1031181at2"/>
<dbReference type="SUPFAM" id="SSF51445">
    <property type="entry name" value="(Trans)glycosidases"/>
    <property type="match status" value="1"/>
</dbReference>
<evidence type="ECO:0000313" key="2">
    <source>
        <dbReference type="Proteomes" id="UP000287394"/>
    </source>
</evidence>
<reference evidence="1 2" key="1">
    <citation type="journal article" date="2019" name="Int. J. Syst. Evol. Microbiol.">
        <title>Capsulimonas corticalis gen. nov., sp. nov., an aerobic capsulated bacterium, of a novel bacterial order, Capsulimonadales ord. nov., of the class Armatimonadia of the phylum Armatimonadetes.</title>
        <authorList>
            <person name="Li J."/>
            <person name="Kudo C."/>
            <person name="Tonouchi A."/>
        </authorList>
    </citation>
    <scope>NUCLEOTIDE SEQUENCE [LARGE SCALE GENOMIC DNA]</scope>
    <source>
        <strain evidence="1 2">AX-7</strain>
    </source>
</reference>
<dbReference type="EMBL" id="AP025739">
    <property type="protein sequence ID" value="BDI32514.1"/>
    <property type="molecule type" value="Genomic_DNA"/>
</dbReference>
<proteinExistence type="predicted"/>